<evidence type="ECO:0000313" key="3">
    <source>
        <dbReference type="Proteomes" id="UP000282084"/>
    </source>
</evidence>
<evidence type="ECO:0000313" key="2">
    <source>
        <dbReference type="EMBL" id="RKT49290.1"/>
    </source>
</evidence>
<dbReference type="AlphaFoldDB" id="A0A495VK62"/>
<feature type="region of interest" description="Disordered" evidence="1">
    <location>
        <begin position="35"/>
        <end position="65"/>
    </location>
</feature>
<name>A0A495VK62_9PSEU</name>
<accession>A0A495VK62</accession>
<dbReference type="EMBL" id="RBXO01000003">
    <property type="protein sequence ID" value="RKT49290.1"/>
    <property type="molecule type" value="Genomic_DNA"/>
</dbReference>
<organism evidence="2 3">
    <name type="scientific">Saccharothrix australiensis</name>
    <dbReference type="NCBI Taxonomy" id="2072"/>
    <lineage>
        <taxon>Bacteria</taxon>
        <taxon>Bacillati</taxon>
        <taxon>Actinomycetota</taxon>
        <taxon>Actinomycetes</taxon>
        <taxon>Pseudonocardiales</taxon>
        <taxon>Pseudonocardiaceae</taxon>
        <taxon>Saccharothrix</taxon>
    </lineage>
</organism>
<evidence type="ECO:0000256" key="1">
    <source>
        <dbReference type="SAM" id="MobiDB-lite"/>
    </source>
</evidence>
<comment type="caution">
    <text evidence="2">The sequence shown here is derived from an EMBL/GenBank/DDBJ whole genome shotgun (WGS) entry which is preliminary data.</text>
</comment>
<proteinExistence type="predicted"/>
<gene>
    <name evidence="2" type="ORF">C8E97_6786</name>
</gene>
<dbReference type="Proteomes" id="UP000282084">
    <property type="component" value="Unassembled WGS sequence"/>
</dbReference>
<sequence length="65" mass="6712">MNDLALGALAVVLLVLAGLTVLAMAAANIAGQCRRDEFGRPGRTGPSPARDLRDLADGGRVPDVR</sequence>
<protein>
    <submittedName>
        <fullName evidence="2">Uncharacterized protein</fullName>
    </submittedName>
</protein>
<dbReference type="RefSeq" id="WP_121013020.1">
    <property type="nucleotide sequence ID" value="NZ_RBXO01000003.1"/>
</dbReference>
<reference evidence="2 3" key="1">
    <citation type="submission" date="2018-10" db="EMBL/GenBank/DDBJ databases">
        <title>Sequencing the genomes of 1000 actinobacteria strains.</title>
        <authorList>
            <person name="Klenk H.-P."/>
        </authorList>
    </citation>
    <scope>NUCLEOTIDE SEQUENCE [LARGE SCALE GENOMIC DNA]</scope>
    <source>
        <strain evidence="2 3">DSM 43800</strain>
    </source>
</reference>
<keyword evidence="3" id="KW-1185">Reference proteome</keyword>
<feature type="compositionally biased region" description="Basic and acidic residues" evidence="1">
    <location>
        <begin position="50"/>
        <end position="65"/>
    </location>
</feature>